<evidence type="ECO:0000313" key="1">
    <source>
        <dbReference type="EMBL" id="TFK76621.1"/>
    </source>
</evidence>
<sequence>MSALAAALAAFATAPDGPTSPESSPSPPPQLPIAAPQPQLPPAPASPMPLCHSPVPSLSATISSSSSLSSDELSVLRPNEHLAVLLPKTLWKPDALSAACDNFYCRIRFNIFERRHHCRKCGGVFCASCTTRTTALLDTSNLDFIHPPHKTLISVYDSPTSPVLPSRVCDDCWDQVHGTPTTPRTPDLVRPALIRALSTPIAMLKRPLSSTTSSGESSLSSSVSTPPNDINLAVPITRKPRSLRNAPSLSSLNSRSSRRVALRASHLPLPEPEFERSYGELDAYPLRRSSVLCKATGGGRWEPKQSPIMAGYRVPVPGGKAPFEIEMEQEEREEKARHADVYVRDGDFQYRLIRKPEVSTLSNNSL</sequence>
<dbReference type="Proteomes" id="UP000308600">
    <property type="component" value="Unassembled WGS sequence"/>
</dbReference>
<protein>
    <submittedName>
        <fullName evidence="1">Uncharacterized protein</fullName>
    </submittedName>
</protein>
<dbReference type="EMBL" id="ML208259">
    <property type="protein sequence ID" value="TFK76621.1"/>
    <property type="molecule type" value="Genomic_DNA"/>
</dbReference>
<reference evidence="1 2" key="1">
    <citation type="journal article" date="2019" name="Nat. Ecol. Evol.">
        <title>Megaphylogeny resolves global patterns of mushroom evolution.</title>
        <authorList>
            <person name="Varga T."/>
            <person name="Krizsan K."/>
            <person name="Foldi C."/>
            <person name="Dima B."/>
            <person name="Sanchez-Garcia M."/>
            <person name="Sanchez-Ramirez S."/>
            <person name="Szollosi G.J."/>
            <person name="Szarkandi J.G."/>
            <person name="Papp V."/>
            <person name="Albert L."/>
            <person name="Andreopoulos W."/>
            <person name="Angelini C."/>
            <person name="Antonin V."/>
            <person name="Barry K.W."/>
            <person name="Bougher N.L."/>
            <person name="Buchanan P."/>
            <person name="Buyck B."/>
            <person name="Bense V."/>
            <person name="Catcheside P."/>
            <person name="Chovatia M."/>
            <person name="Cooper J."/>
            <person name="Damon W."/>
            <person name="Desjardin D."/>
            <person name="Finy P."/>
            <person name="Geml J."/>
            <person name="Haridas S."/>
            <person name="Hughes K."/>
            <person name="Justo A."/>
            <person name="Karasinski D."/>
            <person name="Kautmanova I."/>
            <person name="Kiss B."/>
            <person name="Kocsube S."/>
            <person name="Kotiranta H."/>
            <person name="LaButti K.M."/>
            <person name="Lechner B.E."/>
            <person name="Liimatainen K."/>
            <person name="Lipzen A."/>
            <person name="Lukacs Z."/>
            <person name="Mihaltcheva S."/>
            <person name="Morgado L.N."/>
            <person name="Niskanen T."/>
            <person name="Noordeloos M.E."/>
            <person name="Ohm R.A."/>
            <person name="Ortiz-Santana B."/>
            <person name="Ovrebo C."/>
            <person name="Racz N."/>
            <person name="Riley R."/>
            <person name="Savchenko A."/>
            <person name="Shiryaev A."/>
            <person name="Soop K."/>
            <person name="Spirin V."/>
            <person name="Szebenyi C."/>
            <person name="Tomsovsky M."/>
            <person name="Tulloss R.E."/>
            <person name="Uehling J."/>
            <person name="Grigoriev I.V."/>
            <person name="Vagvolgyi C."/>
            <person name="Papp T."/>
            <person name="Martin F.M."/>
            <person name="Miettinen O."/>
            <person name="Hibbett D.S."/>
            <person name="Nagy L.G."/>
        </authorList>
    </citation>
    <scope>NUCLEOTIDE SEQUENCE [LARGE SCALE GENOMIC DNA]</scope>
    <source>
        <strain evidence="1 2">NL-1719</strain>
    </source>
</reference>
<organism evidence="1 2">
    <name type="scientific">Pluteus cervinus</name>
    <dbReference type="NCBI Taxonomy" id="181527"/>
    <lineage>
        <taxon>Eukaryota</taxon>
        <taxon>Fungi</taxon>
        <taxon>Dikarya</taxon>
        <taxon>Basidiomycota</taxon>
        <taxon>Agaricomycotina</taxon>
        <taxon>Agaricomycetes</taxon>
        <taxon>Agaricomycetidae</taxon>
        <taxon>Agaricales</taxon>
        <taxon>Pluteineae</taxon>
        <taxon>Pluteaceae</taxon>
        <taxon>Pluteus</taxon>
    </lineage>
</organism>
<evidence type="ECO:0000313" key="2">
    <source>
        <dbReference type="Proteomes" id="UP000308600"/>
    </source>
</evidence>
<name>A0ACD3BG29_9AGAR</name>
<proteinExistence type="predicted"/>
<accession>A0ACD3BG29</accession>
<keyword evidence="2" id="KW-1185">Reference proteome</keyword>
<gene>
    <name evidence="1" type="ORF">BDN72DRAFT_907692</name>
</gene>